<comment type="caution">
    <text evidence="1">The sequence shown here is derived from an EMBL/GenBank/DDBJ whole genome shotgun (WGS) entry which is preliminary data.</text>
</comment>
<keyword evidence="2" id="KW-1185">Reference proteome</keyword>
<protein>
    <submittedName>
        <fullName evidence="1">Peptidoglycan DD-metalloendopeptidase family protein</fullName>
    </submittedName>
</protein>
<reference evidence="1" key="1">
    <citation type="submission" date="2023-11" db="EMBL/GenBank/DDBJ databases">
        <title>Gracilibacillus pellucida a moderately halophilic bacterium isolated from saline soil in Xinjiang province.</title>
        <authorList>
            <person name="Zhang Z."/>
            <person name="Tan F."/>
            <person name="Wang Y."/>
            <person name="Xia M."/>
        </authorList>
    </citation>
    <scope>NUCLEOTIDE SEQUENCE</scope>
    <source>
        <strain evidence="1">S3-1-1</strain>
    </source>
</reference>
<organism evidence="1 2">
    <name type="scientific">Gracilibacillus pellucidus</name>
    <dbReference type="NCBI Taxonomy" id="3095368"/>
    <lineage>
        <taxon>Bacteria</taxon>
        <taxon>Bacillati</taxon>
        <taxon>Bacillota</taxon>
        <taxon>Bacilli</taxon>
        <taxon>Bacillales</taxon>
        <taxon>Bacillaceae</taxon>
        <taxon>Gracilibacillus</taxon>
    </lineage>
</organism>
<dbReference type="Proteomes" id="UP001277972">
    <property type="component" value="Unassembled WGS sequence"/>
</dbReference>
<evidence type="ECO:0000313" key="1">
    <source>
        <dbReference type="EMBL" id="MDX8045416.1"/>
    </source>
</evidence>
<sequence length="469" mass="52123">MRFSWKKAMKWLTAASVVGIGLTAQTVFAEESSLTKVYHVYVDSDYAGTVDDKEIVEDYIIDKIAEKQSDEDELTYTINEEIRYVPEQVFSPEADDQKVIDYLDDELTVAVEAEALVVGDDVVGYFANEEVAEEVIQAYQEQFVSKDELDKIDNDSDQQSESLSVGEYTIIDVSLTDKVSTKTKKVAKDDVLSVDEGVTLLEKGKLETKKHKVKDGEVLGAIANKYDLSLDELLALNEDLTEDDTIKPGDKLNVTVNEPYVEVRVVEENVKEEELDYETEIEKTDDLYKGEEEVKQEGKNGTVEKQYRLEKVNGKTVEKEVIDENVVEEPVDEVIVKGTKEVSSHGTGDFHWPAVGGYISSHMGERWGRFHKGIDIAGVSDRSILAADNGTVVSTGYDSSGYGNKIVIDHNNGYRTLYGHLDSIDVSAGQTIEKGQKIGVMGATGRSTGVHLHFEVRKDGALKNPTDYL</sequence>
<gene>
    <name evidence="1" type="ORF">SH601_05380</name>
</gene>
<dbReference type="EMBL" id="JAWZSR010000002">
    <property type="protein sequence ID" value="MDX8045416.1"/>
    <property type="molecule type" value="Genomic_DNA"/>
</dbReference>
<evidence type="ECO:0000313" key="2">
    <source>
        <dbReference type="Proteomes" id="UP001277972"/>
    </source>
</evidence>
<proteinExistence type="predicted"/>
<name>A0ACC6M387_9BACI</name>
<accession>A0ACC6M387</accession>